<evidence type="ECO:0000256" key="2">
    <source>
        <dbReference type="ARBA" id="ARBA00023125"/>
    </source>
</evidence>
<feature type="domain" description="START" evidence="7">
    <location>
        <begin position="54"/>
        <end position="311"/>
    </location>
</feature>
<dbReference type="InterPro" id="IPR042160">
    <property type="entry name" value="HD-Zip_IV"/>
</dbReference>
<evidence type="ECO:0000256" key="6">
    <source>
        <dbReference type="SAM" id="MobiDB-lite"/>
    </source>
</evidence>
<keyword evidence="1" id="KW-0805">Transcription regulation</keyword>
<dbReference type="PANTHER" id="PTHR45654:SF48">
    <property type="entry name" value="START DOMAIN-CONTAINING PROTEIN"/>
    <property type="match status" value="1"/>
</dbReference>
<dbReference type="Pfam" id="PF25797">
    <property type="entry name" value="PDF2_C"/>
    <property type="match status" value="1"/>
</dbReference>
<feature type="compositionally biased region" description="Polar residues" evidence="6">
    <location>
        <begin position="126"/>
        <end position="146"/>
    </location>
</feature>
<evidence type="ECO:0000256" key="3">
    <source>
        <dbReference type="ARBA" id="ARBA00023155"/>
    </source>
</evidence>
<gene>
    <name evidence="8" type="ORF">RIF29_11404</name>
</gene>
<evidence type="ECO:0000256" key="1">
    <source>
        <dbReference type="ARBA" id="ARBA00023015"/>
    </source>
</evidence>
<dbReference type="PROSITE" id="PS50848">
    <property type="entry name" value="START"/>
    <property type="match status" value="1"/>
</dbReference>
<dbReference type="CDD" id="cd08875">
    <property type="entry name" value="START_ArGLABRA2_like"/>
    <property type="match status" value="1"/>
</dbReference>
<organism evidence="8 9">
    <name type="scientific">Crotalaria pallida</name>
    <name type="common">Smooth rattlebox</name>
    <name type="synonym">Crotalaria striata</name>
    <dbReference type="NCBI Taxonomy" id="3830"/>
    <lineage>
        <taxon>Eukaryota</taxon>
        <taxon>Viridiplantae</taxon>
        <taxon>Streptophyta</taxon>
        <taxon>Embryophyta</taxon>
        <taxon>Tracheophyta</taxon>
        <taxon>Spermatophyta</taxon>
        <taxon>Magnoliopsida</taxon>
        <taxon>eudicotyledons</taxon>
        <taxon>Gunneridae</taxon>
        <taxon>Pentapetalae</taxon>
        <taxon>rosids</taxon>
        <taxon>fabids</taxon>
        <taxon>Fabales</taxon>
        <taxon>Fabaceae</taxon>
        <taxon>Papilionoideae</taxon>
        <taxon>50 kb inversion clade</taxon>
        <taxon>genistoids sensu lato</taxon>
        <taxon>core genistoids</taxon>
        <taxon>Crotalarieae</taxon>
        <taxon>Crotalaria</taxon>
    </lineage>
</organism>
<sequence length="564" mass="62899">MATSDEGMSNSQQMMVDNSDVRDESNGPALTNSSIGSNNILQASDISSGVSIHAEPIKQKIIDLAYSAMDELFKIGIAGEPLWQTQKGNYLETLDEIEYLRQFGQIDEKLKDDIVNFAEVGEPQSLLPSAESSKPNPSTSNVTMSPTLQVESSRDMAYINMSPIKLIELLMDMNQFPGMFFNIVSRATMLGTLLDGVEGSNNGKLQVMSAELHLPTPFVPARDCYFARYCKLLPYNIWGVVDVSLEKVFPSASSNYRRRPSGCLIMEMSNGISKVVWVEHVEADHSKVNEQFQPLVTTGFAFSATRWISSLVGDDEWCETLKRPTFVTFDGDRMMRSFCADISASARNPWRQIRSVHGSIDMSFIVKNNTIDLGKPTGTTVVFATSLRLNASPNQLFNFLRHESSRRKWDLLSRHLSVEEFAFMTDGKNIKNRVSLIRTFISEDKTETYYLQKSYTDSTAFYVIYAPLDEAAFEHLANGSNPDVVMILPSGFVILPAELPGDDDGGNGAGSILTIAFHIIENNAVTEFIHPQSVEIIKNIIKGTVSSIRDAVLYNNHFNNWMDE</sequence>
<dbReference type="EMBL" id="JAYWIO010000002">
    <property type="protein sequence ID" value="KAK7282538.1"/>
    <property type="molecule type" value="Genomic_DNA"/>
</dbReference>
<keyword evidence="9" id="KW-1185">Reference proteome</keyword>
<evidence type="ECO:0000313" key="9">
    <source>
        <dbReference type="Proteomes" id="UP001372338"/>
    </source>
</evidence>
<dbReference type="Proteomes" id="UP001372338">
    <property type="component" value="Unassembled WGS sequence"/>
</dbReference>
<protein>
    <recommendedName>
        <fullName evidence="7">START domain-containing protein</fullName>
    </recommendedName>
</protein>
<comment type="caution">
    <text evidence="8">The sequence shown here is derived from an EMBL/GenBank/DDBJ whole genome shotgun (WGS) entry which is preliminary data.</text>
</comment>
<name>A0AAN9IM36_CROPI</name>
<evidence type="ECO:0000256" key="4">
    <source>
        <dbReference type="ARBA" id="ARBA00023163"/>
    </source>
</evidence>
<evidence type="ECO:0000256" key="5">
    <source>
        <dbReference type="ARBA" id="ARBA00023242"/>
    </source>
</evidence>
<keyword evidence="3" id="KW-0371">Homeobox</keyword>
<dbReference type="Pfam" id="PF01852">
    <property type="entry name" value="START"/>
    <property type="match status" value="1"/>
</dbReference>
<reference evidence="8 9" key="1">
    <citation type="submission" date="2024-01" db="EMBL/GenBank/DDBJ databases">
        <title>The genomes of 5 underutilized Papilionoideae crops provide insights into root nodulation and disease resistanc.</title>
        <authorList>
            <person name="Yuan L."/>
        </authorList>
    </citation>
    <scope>NUCLEOTIDE SEQUENCE [LARGE SCALE GENOMIC DNA]</scope>
    <source>
        <strain evidence="8">ZHUSHIDOU_FW_LH</strain>
        <tissue evidence="8">Leaf</tissue>
    </source>
</reference>
<dbReference type="GO" id="GO:0003677">
    <property type="term" value="F:DNA binding"/>
    <property type="evidence" value="ECO:0007669"/>
    <property type="project" value="UniProtKB-KW"/>
</dbReference>
<accession>A0AAN9IM36</accession>
<dbReference type="InterPro" id="IPR002913">
    <property type="entry name" value="START_lipid-bd_dom"/>
</dbReference>
<dbReference type="GO" id="GO:0008289">
    <property type="term" value="F:lipid binding"/>
    <property type="evidence" value="ECO:0007669"/>
    <property type="project" value="InterPro"/>
</dbReference>
<dbReference type="InterPro" id="IPR057993">
    <property type="entry name" value="HD-Zip_IV_C"/>
</dbReference>
<keyword evidence="4" id="KW-0804">Transcription</keyword>
<dbReference type="AlphaFoldDB" id="A0AAN9IM36"/>
<proteinExistence type="predicted"/>
<evidence type="ECO:0000259" key="7">
    <source>
        <dbReference type="PROSITE" id="PS50848"/>
    </source>
</evidence>
<dbReference type="PANTHER" id="PTHR45654">
    <property type="entry name" value="HOMEOBOX-LEUCINE ZIPPER PROTEIN MERISTEM L1"/>
    <property type="match status" value="1"/>
</dbReference>
<feature type="region of interest" description="Disordered" evidence="6">
    <location>
        <begin position="125"/>
        <end position="146"/>
    </location>
</feature>
<keyword evidence="5" id="KW-0539">Nucleus</keyword>
<keyword evidence="2" id="KW-0238">DNA-binding</keyword>
<dbReference type="SMART" id="SM00234">
    <property type="entry name" value="START"/>
    <property type="match status" value="1"/>
</dbReference>
<dbReference type="SUPFAM" id="SSF55961">
    <property type="entry name" value="Bet v1-like"/>
    <property type="match status" value="2"/>
</dbReference>
<evidence type="ECO:0000313" key="8">
    <source>
        <dbReference type="EMBL" id="KAK7282538.1"/>
    </source>
</evidence>